<evidence type="ECO:0000256" key="1">
    <source>
        <dbReference type="SAM" id="MobiDB-lite"/>
    </source>
</evidence>
<dbReference type="Proteomes" id="UP000027222">
    <property type="component" value="Unassembled WGS sequence"/>
</dbReference>
<gene>
    <name evidence="3" type="ORF">GALMADRAFT_148123</name>
</gene>
<evidence type="ECO:0000313" key="4">
    <source>
        <dbReference type="Proteomes" id="UP000027222"/>
    </source>
</evidence>
<evidence type="ECO:0000256" key="2">
    <source>
        <dbReference type="SAM" id="SignalP"/>
    </source>
</evidence>
<name>A0A067S801_GALM3</name>
<accession>A0A067S801</accession>
<feature type="chain" id="PRO_5001645531" evidence="2">
    <location>
        <begin position="24"/>
        <end position="172"/>
    </location>
</feature>
<reference evidence="4" key="1">
    <citation type="journal article" date="2014" name="Proc. Natl. Acad. Sci. U.S.A.">
        <title>Extensive sampling of basidiomycete genomes demonstrates inadequacy of the white-rot/brown-rot paradigm for wood decay fungi.</title>
        <authorList>
            <person name="Riley R."/>
            <person name="Salamov A.A."/>
            <person name="Brown D.W."/>
            <person name="Nagy L.G."/>
            <person name="Floudas D."/>
            <person name="Held B.W."/>
            <person name="Levasseur A."/>
            <person name="Lombard V."/>
            <person name="Morin E."/>
            <person name="Otillar R."/>
            <person name="Lindquist E.A."/>
            <person name="Sun H."/>
            <person name="LaButti K.M."/>
            <person name="Schmutz J."/>
            <person name="Jabbour D."/>
            <person name="Luo H."/>
            <person name="Baker S.E."/>
            <person name="Pisabarro A.G."/>
            <person name="Walton J.D."/>
            <person name="Blanchette R.A."/>
            <person name="Henrissat B."/>
            <person name="Martin F."/>
            <person name="Cullen D."/>
            <person name="Hibbett D.S."/>
            <person name="Grigoriev I.V."/>
        </authorList>
    </citation>
    <scope>NUCLEOTIDE SEQUENCE [LARGE SCALE GENOMIC DNA]</scope>
    <source>
        <strain evidence="4">CBS 339.88</strain>
    </source>
</reference>
<dbReference type="HOGENOM" id="CLU_1555379_0_0_1"/>
<evidence type="ECO:0000313" key="3">
    <source>
        <dbReference type="EMBL" id="KDR66067.1"/>
    </source>
</evidence>
<dbReference type="AlphaFoldDB" id="A0A067S801"/>
<feature type="signal peptide" evidence="2">
    <location>
        <begin position="1"/>
        <end position="23"/>
    </location>
</feature>
<protein>
    <submittedName>
        <fullName evidence="3">Uncharacterized protein</fullName>
    </submittedName>
</protein>
<dbReference type="EMBL" id="KL142427">
    <property type="protein sequence ID" value="KDR66067.1"/>
    <property type="molecule type" value="Genomic_DNA"/>
</dbReference>
<sequence length="172" mass="18508">MLRISHFASLSLALHDLLDLVGPELHPTAVPRAGRAHPARLFITNTCPYNFANPFRSEGGTPPSIWTIARLPFDPSTTFLSSFPSCGLSHPVSSTFGPLSPRPAPVAQVAYDGPFTRVYALHPSLCPTPPELARLHRAAAGQLRIASLQQQQQPVPPSSRPAIVISQLPNTP</sequence>
<feature type="region of interest" description="Disordered" evidence="1">
    <location>
        <begin position="148"/>
        <end position="172"/>
    </location>
</feature>
<proteinExistence type="predicted"/>
<organism evidence="3 4">
    <name type="scientific">Galerina marginata (strain CBS 339.88)</name>
    <dbReference type="NCBI Taxonomy" id="685588"/>
    <lineage>
        <taxon>Eukaryota</taxon>
        <taxon>Fungi</taxon>
        <taxon>Dikarya</taxon>
        <taxon>Basidiomycota</taxon>
        <taxon>Agaricomycotina</taxon>
        <taxon>Agaricomycetes</taxon>
        <taxon>Agaricomycetidae</taxon>
        <taxon>Agaricales</taxon>
        <taxon>Agaricineae</taxon>
        <taxon>Strophariaceae</taxon>
        <taxon>Galerina</taxon>
    </lineage>
</organism>
<keyword evidence="4" id="KW-1185">Reference proteome</keyword>
<keyword evidence="2" id="KW-0732">Signal</keyword>